<sequence length="639" mass="70562">MFAPPGSPDVLALAKFAYQVYDTYKGAPKRFKDLTGDIKGLEILLLKLGNRLSLQGDTTDQDDSHKTLLSSDEAAGLEQLVKQAGEMLEELQQKQGYASAPRGLSRFRWSQGEVDSVRSRITSLCAIIGAFNSGLALPNIASRVPVVDKQQEILDKLDNFLLSLNKDSLSSTISVAGSSVPTLVETENEVNPISVAGPSAPTLVETENEVNPEWPKLVRRMTEYGISEAEAEQNQDLILKWTTRASEPAGSLPLQRSPTTNSMGSIDDDLGLGAHKREIEVLSAVYGPKIVTDIMRHIINAHLGLKMTRVPFSATNETFGGDPWRNRIKAFSMVWRKVIRLDYGNLYSAPQKLFAEEGEVLTIDLSVPLPFHKSSETNQRGSIYILNASWHNLDVTKHVKSITANDPRPSIMASTHEFFAIDPCYGHGKVMSVTWAYSDTAAALSHCEVKTVTENSSIQVPPFLDIIRANWGGLDITNLVRAKITPQQTLYFDTKNVSAFASPDPLPGWQKTISILYQYGSLEPMQMLVAGEDSGYAIIDPGDRMRRNFFFSKSIEVTSDIRVVAAVWGLQPVSERVFGRAVTERKKVLCSNAFFGRDGWGGRIKTLQVFLQNGHTGECVCVSEKEGNVLEMPTIWPEH</sequence>
<evidence type="ECO:0000313" key="2">
    <source>
        <dbReference type="Proteomes" id="UP001147752"/>
    </source>
</evidence>
<reference evidence="1" key="2">
    <citation type="journal article" date="2023" name="IMA Fungus">
        <title>Comparative genomic study of the Penicillium genus elucidates a diverse pangenome and 15 lateral gene transfer events.</title>
        <authorList>
            <person name="Petersen C."/>
            <person name="Sorensen T."/>
            <person name="Nielsen M.R."/>
            <person name="Sondergaard T.E."/>
            <person name="Sorensen J.L."/>
            <person name="Fitzpatrick D.A."/>
            <person name="Frisvad J.C."/>
            <person name="Nielsen K.L."/>
        </authorList>
    </citation>
    <scope>NUCLEOTIDE SEQUENCE</scope>
    <source>
        <strain evidence="1">IBT 3081</strain>
    </source>
</reference>
<gene>
    <name evidence="1" type="ORF">N7517_000316</name>
</gene>
<dbReference type="OrthoDB" id="2444812at2759"/>
<protein>
    <submittedName>
        <fullName evidence="1">Uncharacterized protein</fullName>
    </submittedName>
</protein>
<reference evidence="1" key="1">
    <citation type="submission" date="2022-12" db="EMBL/GenBank/DDBJ databases">
        <authorList>
            <person name="Petersen C."/>
        </authorList>
    </citation>
    <scope>NUCLEOTIDE SEQUENCE</scope>
    <source>
        <strain evidence="1">IBT 3081</strain>
    </source>
</reference>
<comment type="caution">
    <text evidence="1">The sequence shown here is derived from an EMBL/GenBank/DDBJ whole genome shotgun (WGS) entry which is preliminary data.</text>
</comment>
<dbReference type="EMBL" id="JAPZBT010000001">
    <property type="protein sequence ID" value="KAJ5382405.1"/>
    <property type="molecule type" value="Genomic_DNA"/>
</dbReference>
<proteinExistence type="predicted"/>
<name>A0A9W9VK45_9EURO</name>
<organism evidence="1 2">
    <name type="scientific">Penicillium concentricum</name>
    <dbReference type="NCBI Taxonomy" id="293559"/>
    <lineage>
        <taxon>Eukaryota</taxon>
        <taxon>Fungi</taxon>
        <taxon>Dikarya</taxon>
        <taxon>Ascomycota</taxon>
        <taxon>Pezizomycotina</taxon>
        <taxon>Eurotiomycetes</taxon>
        <taxon>Eurotiomycetidae</taxon>
        <taxon>Eurotiales</taxon>
        <taxon>Aspergillaceae</taxon>
        <taxon>Penicillium</taxon>
    </lineage>
</organism>
<dbReference type="RefSeq" id="XP_056582181.1">
    <property type="nucleotide sequence ID" value="XM_056718046.1"/>
</dbReference>
<evidence type="ECO:0000313" key="1">
    <source>
        <dbReference type="EMBL" id="KAJ5382405.1"/>
    </source>
</evidence>
<keyword evidence="2" id="KW-1185">Reference proteome</keyword>
<dbReference type="Proteomes" id="UP001147752">
    <property type="component" value="Unassembled WGS sequence"/>
</dbReference>
<dbReference type="AlphaFoldDB" id="A0A9W9VK45"/>
<accession>A0A9W9VK45</accession>
<dbReference type="GeneID" id="81457229"/>